<dbReference type="InterPro" id="IPR044772">
    <property type="entry name" value="NO3_transporter"/>
</dbReference>
<evidence type="ECO:0000313" key="8">
    <source>
        <dbReference type="Proteomes" id="UP001139384"/>
    </source>
</evidence>
<feature type="transmembrane region" description="Helical" evidence="6">
    <location>
        <begin position="169"/>
        <end position="191"/>
    </location>
</feature>
<keyword evidence="8" id="KW-1185">Reference proteome</keyword>
<evidence type="ECO:0000313" key="7">
    <source>
        <dbReference type="EMBL" id="MCF1600390.1"/>
    </source>
</evidence>
<evidence type="ECO:0000256" key="5">
    <source>
        <dbReference type="ARBA" id="ARBA00023136"/>
    </source>
</evidence>
<feature type="transmembrane region" description="Helical" evidence="6">
    <location>
        <begin position="384"/>
        <end position="402"/>
    </location>
</feature>
<feature type="transmembrane region" description="Helical" evidence="6">
    <location>
        <begin position="105"/>
        <end position="124"/>
    </location>
</feature>
<accession>A0A9X1Q754</accession>
<dbReference type="Gene3D" id="1.20.1250.20">
    <property type="entry name" value="MFS general substrate transporter like domains"/>
    <property type="match status" value="1"/>
</dbReference>
<comment type="caution">
    <text evidence="7">The sequence shown here is derived from an EMBL/GenBank/DDBJ whole genome shotgun (WGS) entry which is preliminary data.</text>
</comment>
<comment type="similarity">
    <text evidence="2">Belongs to the major facilitator superfamily. Nitrate/nitrite porter (TC 2.A.1.8) family.</text>
</comment>
<evidence type="ECO:0000256" key="6">
    <source>
        <dbReference type="SAM" id="Phobius"/>
    </source>
</evidence>
<dbReference type="GO" id="GO:0015112">
    <property type="term" value="F:nitrate transmembrane transporter activity"/>
    <property type="evidence" value="ECO:0007669"/>
    <property type="project" value="InterPro"/>
</dbReference>
<dbReference type="GO" id="GO:0016020">
    <property type="term" value="C:membrane"/>
    <property type="evidence" value="ECO:0007669"/>
    <property type="project" value="UniProtKB-SubCell"/>
</dbReference>
<gene>
    <name evidence="7" type="ORF">L0P92_43690</name>
</gene>
<organism evidence="7 8">
    <name type="scientific">Streptomyces muensis</name>
    <dbReference type="NCBI Taxonomy" id="1077944"/>
    <lineage>
        <taxon>Bacteria</taxon>
        <taxon>Bacillati</taxon>
        <taxon>Actinomycetota</taxon>
        <taxon>Actinomycetes</taxon>
        <taxon>Kitasatosporales</taxon>
        <taxon>Streptomycetaceae</taxon>
        <taxon>Streptomyces</taxon>
    </lineage>
</organism>
<keyword evidence="5 6" id="KW-0472">Membrane</keyword>
<evidence type="ECO:0000256" key="2">
    <source>
        <dbReference type="ARBA" id="ARBA00008432"/>
    </source>
</evidence>
<feature type="transmembrane region" description="Helical" evidence="6">
    <location>
        <begin position="331"/>
        <end position="351"/>
    </location>
</feature>
<feature type="transmembrane region" description="Helical" evidence="6">
    <location>
        <begin position="244"/>
        <end position="263"/>
    </location>
</feature>
<keyword evidence="3 6" id="KW-0812">Transmembrane</keyword>
<feature type="transmembrane region" description="Helical" evidence="6">
    <location>
        <begin position="40"/>
        <end position="64"/>
    </location>
</feature>
<dbReference type="SUPFAM" id="SSF103473">
    <property type="entry name" value="MFS general substrate transporter"/>
    <property type="match status" value="1"/>
</dbReference>
<evidence type="ECO:0000256" key="4">
    <source>
        <dbReference type="ARBA" id="ARBA00022989"/>
    </source>
</evidence>
<dbReference type="AlphaFoldDB" id="A0A9X1Q754"/>
<dbReference type="Proteomes" id="UP001139384">
    <property type="component" value="Unassembled WGS sequence"/>
</dbReference>
<evidence type="ECO:0000256" key="3">
    <source>
        <dbReference type="ARBA" id="ARBA00022692"/>
    </source>
</evidence>
<feature type="transmembrane region" description="Helical" evidence="6">
    <location>
        <begin position="130"/>
        <end position="148"/>
    </location>
</feature>
<dbReference type="InterPro" id="IPR011701">
    <property type="entry name" value="MFS"/>
</dbReference>
<dbReference type="CDD" id="cd17341">
    <property type="entry name" value="MFS_NRT2_like"/>
    <property type="match status" value="1"/>
</dbReference>
<dbReference type="PANTHER" id="PTHR23515">
    <property type="entry name" value="HIGH-AFFINITY NITRATE TRANSPORTER 2.3"/>
    <property type="match status" value="1"/>
</dbReference>
<name>A0A9X1Q754_STRM4</name>
<feature type="transmembrane region" description="Helical" evidence="6">
    <location>
        <begin position="275"/>
        <end position="293"/>
    </location>
</feature>
<feature type="transmembrane region" description="Helical" evidence="6">
    <location>
        <begin position="414"/>
        <end position="434"/>
    </location>
</feature>
<sequence>MTASSTAPAASRGGRWIEHWDPEDETFWNETGEKVAKRNLFFSVLSEHIGFSIWTLWSVMVLFMGPEYGLTPADKFTIVSMATLVGAVVRVPYTFAVAVFGGRMWTVVSASLLLVPTVAAYVVMEPGTSFGTFLVCAMLAGVGGGNFASSMTNINAFFPLRKKGWALGLNAGGGNIGVPVVQLIGLAVIGASGGPRLLLGIYIPFIVIAAVLAWLKMDSIASVKNDTGAAKDAAKDAHTWIMSFLYIGTFGSFIGYSFAFGLVLQTQFGRTPLQAAYVTFIGPLLGSLIRPVGGSLADKFGGAKITLWNYVAMAAATGVIIVASMQESLPLFTVAFIALFVLTGLGNGSTFKMIPGIFHAKAVAKGLEGEEAAAYGRRLSGASMGLIGAVGALGGLGINLAFRQSFLSVGSGTGAFVAFLAFYGVCFAVTWAVYLRRPAAAETNATTATEAKPQLSYAEV</sequence>
<dbReference type="RefSeq" id="WP_234768688.1">
    <property type="nucleotide sequence ID" value="NZ_JAKEIP010000501.1"/>
</dbReference>
<comment type="subcellular location">
    <subcellularLocation>
        <location evidence="1">Membrane</location>
        <topology evidence="1">Multi-pass membrane protein</topology>
    </subcellularLocation>
</comment>
<reference evidence="7" key="1">
    <citation type="submission" date="2022-01" db="EMBL/GenBank/DDBJ databases">
        <title>Draft Genome Sequences of Seven Type Strains of the Genus Streptomyces.</title>
        <authorList>
            <person name="Aziz S."/>
            <person name="Coretto E."/>
            <person name="Chronakova A."/>
            <person name="Sproer C."/>
            <person name="Huber K."/>
            <person name="Nouioui I."/>
            <person name="Gross H."/>
        </authorList>
    </citation>
    <scope>NUCLEOTIDE SEQUENCE</scope>
    <source>
        <strain evidence="7">DSM 103493</strain>
    </source>
</reference>
<proteinExistence type="inferred from homology"/>
<feature type="transmembrane region" description="Helical" evidence="6">
    <location>
        <begin position="197"/>
        <end position="215"/>
    </location>
</feature>
<feature type="transmembrane region" description="Helical" evidence="6">
    <location>
        <begin position="305"/>
        <end position="325"/>
    </location>
</feature>
<feature type="transmembrane region" description="Helical" evidence="6">
    <location>
        <begin position="76"/>
        <end position="93"/>
    </location>
</feature>
<keyword evidence="4 6" id="KW-1133">Transmembrane helix</keyword>
<evidence type="ECO:0000256" key="1">
    <source>
        <dbReference type="ARBA" id="ARBA00004141"/>
    </source>
</evidence>
<protein>
    <submittedName>
        <fullName evidence="7">NarK/NasA family nitrate transporter</fullName>
    </submittedName>
</protein>
<dbReference type="Pfam" id="PF07690">
    <property type="entry name" value="MFS_1"/>
    <property type="match status" value="1"/>
</dbReference>
<dbReference type="EMBL" id="JAKEIP010000501">
    <property type="protein sequence ID" value="MCF1600390.1"/>
    <property type="molecule type" value="Genomic_DNA"/>
</dbReference>
<dbReference type="InterPro" id="IPR036259">
    <property type="entry name" value="MFS_trans_sf"/>
</dbReference>